<evidence type="ECO:0000256" key="3">
    <source>
        <dbReference type="ARBA" id="ARBA00022806"/>
    </source>
</evidence>
<dbReference type="InterPro" id="IPR049163">
    <property type="entry name" value="Pif1-like_2B_dom"/>
</dbReference>
<feature type="domain" description="DNA helicase Pif1-like 2B" evidence="8">
    <location>
        <begin position="208"/>
        <end position="254"/>
    </location>
</feature>
<dbReference type="Pfam" id="PF21530">
    <property type="entry name" value="Pif1_2B_dom"/>
    <property type="match status" value="1"/>
</dbReference>
<evidence type="ECO:0000256" key="4">
    <source>
        <dbReference type="ARBA" id="ARBA00022840"/>
    </source>
</evidence>
<dbReference type="InterPro" id="IPR003840">
    <property type="entry name" value="DNA_helicase_dom"/>
</dbReference>
<keyword evidence="5" id="KW-0227">DNA damage</keyword>
<dbReference type="PANTHER" id="PTHR10492:SF101">
    <property type="entry name" value="ATP-DEPENDENT DNA HELICASE"/>
    <property type="match status" value="1"/>
</dbReference>
<dbReference type="GO" id="GO:0006281">
    <property type="term" value="P:DNA repair"/>
    <property type="evidence" value="ECO:0007669"/>
    <property type="project" value="UniProtKB-KW"/>
</dbReference>
<sequence length="368" mass="42127">MTHKHCFEALDKSLRDILRFTYEDAEHRPFGGMTVVLGGDFRQILPVIPKGKMEHITSASIKRSYLWKNFEEYRLTENMRLNSSEGSPEEKAKTDEFANWILDIGDGRTSSIDEEDWVSIPEDLILHEGDDPKSSIVNSTYPDLQSKYTDRTYLEERAILCPRNETVDQINAYIMNQIPGEEVTYFSSDTTCKAMSTLLDEDMLYPTEFLNSLTFSGIPDHELRLKVGLPIMLMRNINQSAGLCNGTRLTITQLGKRFIEGRVIQGTNVGDKIYIPRIIMSPSDSKWPFILKRRQYPISVCFAMTINKSQGQSLEKVGLYLQRQVFTHGQLYVAMSRVTNRNGLKILISDEERPSDNVAKNIVYKDIL</sequence>
<evidence type="ECO:0000256" key="5">
    <source>
        <dbReference type="RuleBase" id="RU363044"/>
    </source>
</evidence>
<dbReference type="InterPro" id="IPR027417">
    <property type="entry name" value="P-loop_NTPase"/>
</dbReference>
<dbReference type="Gene3D" id="3.40.50.300">
    <property type="entry name" value="P-loop containing nucleotide triphosphate hydrolases"/>
    <property type="match status" value="1"/>
</dbReference>
<dbReference type="GO" id="GO:0043139">
    <property type="term" value="F:5'-3' DNA helicase activity"/>
    <property type="evidence" value="ECO:0007669"/>
    <property type="project" value="UniProtKB-EC"/>
</dbReference>
<evidence type="ECO:0000256" key="1">
    <source>
        <dbReference type="ARBA" id="ARBA00022741"/>
    </source>
</evidence>
<protein>
    <recommendedName>
        <fullName evidence="5">ATP-dependent DNA helicase</fullName>
        <ecNumber evidence="5">5.6.2.3</ecNumber>
    </recommendedName>
</protein>
<evidence type="ECO:0000259" key="8">
    <source>
        <dbReference type="Pfam" id="PF21530"/>
    </source>
</evidence>
<comment type="catalytic activity">
    <reaction evidence="5">
        <text>ATP + H2O = ADP + phosphate + H(+)</text>
        <dbReference type="Rhea" id="RHEA:13065"/>
        <dbReference type="ChEBI" id="CHEBI:15377"/>
        <dbReference type="ChEBI" id="CHEBI:15378"/>
        <dbReference type="ChEBI" id="CHEBI:30616"/>
        <dbReference type="ChEBI" id="CHEBI:43474"/>
        <dbReference type="ChEBI" id="CHEBI:456216"/>
        <dbReference type="EC" id="5.6.2.3"/>
    </reaction>
</comment>
<dbReference type="Pfam" id="PF05970">
    <property type="entry name" value="PIF1"/>
    <property type="match status" value="1"/>
</dbReference>
<comment type="similarity">
    <text evidence="5">Belongs to the helicase family.</text>
</comment>
<evidence type="ECO:0000313" key="10">
    <source>
        <dbReference type="Proteomes" id="UP000011116"/>
    </source>
</evidence>
<evidence type="ECO:0000313" key="9">
    <source>
        <dbReference type="EnsemblPlants" id="HORVU.MOREX.r3.3HG0269180.1.CDS1"/>
    </source>
</evidence>
<keyword evidence="5" id="KW-0234">DNA repair</keyword>
<keyword evidence="5" id="KW-0233">DNA recombination</keyword>
<dbReference type="SUPFAM" id="SSF52540">
    <property type="entry name" value="P-loop containing nucleoside triphosphate hydrolases"/>
    <property type="match status" value="1"/>
</dbReference>
<comment type="cofactor">
    <cofactor evidence="5">
        <name>Mg(2+)</name>
        <dbReference type="ChEBI" id="CHEBI:18420"/>
    </cofactor>
</comment>
<dbReference type="InterPro" id="IPR010285">
    <property type="entry name" value="DNA_helicase_pif1-like_DEAD"/>
</dbReference>
<organism evidence="9 10">
    <name type="scientific">Hordeum vulgare subsp. vulgare</name>
    <name type="common">Domesticated barley</name>
    <dbReference type="NCBI Taxonomy" id="112509"/>
    <lineage>
        <taxon>Eukaryota</taxon>
        <taxon>Viridiplantae</taxon>
        <taxon>Streptophyta</taxon>
        <taxon>Embryophyta</taxon>
        <taxon>Tracheophyta</taxon>
        <taxon>Spermatophyta</taxon>
        <taxon>Magnoliopsida</taxon>
        <taxon>Liliopsida</taxon>
        <taxon>Poales</taxon>
        <taxon>Poaceae</taxon>
        <taxon>BOP clade</taxon>
        <taxon>Pooideae</taxon>
        <taxon>Triticodae</taxon>
        <taxon>Triticeae</taxon>
        <taxon>Hordeinae</taxon>
        <taxon>Hordeum</taxon>
    </lineage>
</organism>
<keyword evidence="10" id="KW-1185">Reference proteome</keyword>
<evidence type="ECO:0000259" key="7">
    <source>
        <dbReference type="Pfam" id="PF05970"/>
    </source>
</evidence>
<dbReference type="AlphaFoldDB" id="A0A8I7B9Y8"/>
<dbReference type="EnsemblPlants" id="HORVU.MOREX.r3.3HG0269180.1">
    <property type="protein sequence ID" value="HORVU.MOREX.r3.3HG0269180.1.CDS1"/>
    <property type="gene ID" value="HORVU.MOREX.r3.3HG0269180"/>
</dbReference>
<dbReference type="Proteomes" id="UP000011116">
    <property type="component" value="Chromosome 3H"/>
</dbReference>
<reference evidence="9" key="3">
    <citation type="submission" date="2022-01" db="UniProtKB">
        <authorList>
            <consortium name="EnsemblPlants"/>
        </authorList>
    </citation>
    <scope>IDENTIFICATION</scope>
    <source>
        <strain evidence="9">subsp. vulgare</strain>
    </source>
</reference>
<proteinExistence type="inferred from homology"/>
<dbReference type="CDD" id="cd18809">
    <property type="entry name" value="SF1_C_RecD"/>
    <property type="match status" value="1"/>
</dbReference>
<dbReference type="EC" id="5.6.2.3" evidence="5"/>
<reference evidence="9" key="2">
    <citation type="submission" date="2020-10" db="EMBL/GenBank/DDBJ databases">
        <authorList>
            <person name="Scholz U."/>
            <person name="Mascher M."/>
            <person name="Fiebig A."/>
        </authorList>
    </citation>
    <scope>NUCLEOTIDE SEQUENCE [LARGE SCALE GENOMIC DNA]</scope>
    <source>
        <strain evidence="9">cv. Morex</strain>
    </source>
</reference>
<dbReference type="GO" id="GO:0006310">
    <property type="term" value="P:DNA recombination"/>
    <property type="evidence" value="ECO:0007669"/>
    <property type="project" value="UniProtKB-KW"/>
</dbReference>
<feature type="domain" description="DNA helicase Pif1-like DEAD-box helicase" evidence="7">
    <location>
        <begin position="1"/>
        <end position="114"/>
    </location>
</feature>
<dbReference type="GO" id="GO:0000723">
    <property type="term" value="P:telomere maintenance"/>
    <property type="evidence" value="ECO:0007669"/>
    <property type="project" value="InterPro"/>
</dbReference>
<reference evidence="10" key="1">
    <citation type="journal article" date="2012" name="Nature">
        <title>A physical, genetic and functional sequence assembly of the barley genome.</title>
        <authorList>
            <consortium name="The International Barley Genome Sequencing Consortium"/>
            <person name="Mayer K.F."/>
            <person name="Waugh R."/>
            <person name="Brown J.W."/>
            <person name="Schulman A."/>
            <person name="Langridge P."/>
            <person name="Platzer M."/>
            <person name="Fincher G.B."/>
            <person name="Muehlbauer G.J."/>
            <person name="Sato K."/>
            <person name="Close T.J."/>
            <person name="Wise R.P."/>
            <person name="Stein N."/>
        </authorList>
    </citation>
    <scope>NUCLEOTIDE SEQUENCE [LARGE SCALE GENOMIC DNA]</scope>
    <source>
        <strain evidence="10">cv. Morex</strain>
    </source>
</reference>
<dbReference type="Gramene" id="HORVU.MOREX.r3.3HG0269180.1">
    <property type="protein sequence ID" value="HORVU.MOREX.r3.3HG0269180.1.CDS1"/>
    <property type="gene ID" value="HORVU.MOREX.r3.3HG0269180"/>
</dbReference>
<dbReference type="PANTHER" id="PTHR10492">
    <property type="match status" value="1"/>
</dbReference>
<evidence type="ECO:0000256" key="2">
    <source>
        <dbReference type="ARBA" id="ARBA00022801"/>
    </source>
</evidence>
<keyword evidence="2 5" id="KW-0378">Hydrolase</keyword>
<dbReference type="GO" id="GO:0005524">
    <property type="term" value="F:ATP binding"/>
    <property type="evidence" value="ECO:0007669"/>
    <property type="project" value="UniProtKB-KW"/>
</dbReference>
<dbReference type="GO" id="GO:0016787">
    <property type="term" value="F:hydrolase activity"/>
    <property type="evidence" value="ECO:0007669"/>
    <property type="project" value="UniProtKB-KW"/>
</dbReference>
<keyword evidence="1 5" id="KW-0547">Nucleotide-binding</keyword>
<name>A0A8I7B9Y8_HORVV</name>
<keyword evidence="3 5" id="KW-0347">Helicase</keyword>
<dbReference type="SMR" id="A0A8I7B9Y8"/>
<keyword evidence="4 5" id="KW-0067">ATP-binding</keyword>
<feature type="domain" description="DNA replication helicase" evidence="6">
    <location>
        <begin position="294"/>
        <end position="346"/>
    </location>
</feature>
<dbReference type="Pfam" id="PF02689">
    <property type="entry name" value="Herpes_Helicase"/>
    <property type="match status" value="1"/>
</dbReference>
<accession>A0A8I7B9Y8</accession>
<evidence type="ECO:0000259" key="6">
    <source>
        <dbReference type="Pfam" id="PF02689"/>
    </source>
</evidence>